<dbReference type="GO" id="GO:0004519">
    <property type="term" value="F:endonuclease activity"/>
    <property type="evidence" value="ECO:0007669"/>
    <property type="project" value="UniProtKB-KW"/>
</dbReference>
<proteinExistence type="predicted"/>
<keyword evidence="3" id="KW-0540">Nuclease</keyword>
<keyword evidence="3" id="KW-0255">Endonuclease</keyword>
<dbReference type="Proteomes" id="UP000218505">
    <property type="component" value="Chromosome"/>
</dbReference>
<feature type="region of interest" description="Disordered" evidence="1">
    <location>
        <begin position="1"/>
        <end position="29"/>
    </location>
</feature>
<dbReference type="Gene3D" id="1.10.30.50">
    <property type="match status" value="1"/>
</dbReference>
<dbReference type="PANTHER" id="PTHR33877:SF2">
    <property type="entry name" value="OS07G0170200 PROTEIN"/>
    <property type="match status" value="1"/>
</dbReference>
<evidence type="ECO:0000313" key="3">
    <source>
        <dbReference type="EMBL" id="ATE53176.1"/>
    </source>
</evidence>
<dbReference type="PANTHER" id="PTHR33877">
    <property type="entry name" value="SLL1193 PROTEIN"/>
    <property type="match status" value="1"/>
</dbReference>
<dbReference type="SMART" id="SM00507">
    <property type="entry name" value="HNHc"/>
    <property type="match status" value="1"/>
</dbReference>
<name>A0A290Z2C1_9PSEU</name>
<feature type="domain" description="HNH nuclease" evidence="2">
    <location>
        <begin position="26"/>
        <end position="79"/>
    </location>
</feature>
<keyword evidence="3" id="KW-0378">Hydrolase</keyword>
<dbReference type="EMBL" id="CP023445">
    <property type="protein sequence ID" value="ATE53176.1"/>
    <property type="molecule type" value="Genomic_DNA"/>
</dbReference>
<dbReference type="InterPro" id="IPR003615">
    <property type="entry name" value="HNH_nuc"/>
</dbReference>
<sequence>MIPSAGAPGHRHDDPVPPHQPDRSTRLEQALSRDGADCTWCRREFDRNTRPTTDHLVPKVKGGPSWLENELAACPRCNRARGHTSPVDWLAECERRGWSPDRPRVTALLRSLEAAIATHGGQRRARHYLSAQLRRLDRGTDNSRN</sequence>
<protein>
    <submittedName>
        <fullName evidence="3">Endonuclease</fullName>
    </submittedName>
</protein>
<organism evidence="3 4">
    <name type="scientific">Actinosynnema pretiosum</name>
    <dbReference type="NCBI Taxonomy" id="42197"/>
    <lineage>
        <taxon>Bacteria</taxon>
        <taxon>Bacillati</taxon>
        <taxon>Actinomycetota</taxon>
        <taxon>Actinomycetes</taxon>
        <taxon>Pseudonocardiales</taxon>
        <taxon>Pseudonocardiaceae</taxon>
        <taxon>Actinosynnema</taxon>
    </lineage>
</organism>
<feature type="compositionally biased region" description="Basic and acidic residues" evidence="1">
    <location>
        <begin position="10"/>
        <end position="26"/>
    </location>
</feature>
<reference evidence="3" key="1">
    <citation type="submission" date="2017-09" db="EMBL/GenBank/DDBJ databases">
        <title>Complete Genome Sequence of ansamitocin-producing Bacterium Actinosynnema pretiosum X47.</title>
        <authorList>
            <person name="Cao G."/>
            <person name="Zong G."/>
            <person name="Zhong C."/>
            <person name="Fu J."/>
        </authorList>
    </citation>
    <scope>NUCLEOTIDE SEQUENCE [LARGE SCALE GENOMIC DNA]</scope>
    <source>
        <strain evidence="3">X47</strain>
    </source>
</reference>
<keyword evidence="4" id="KW-1185">Reference proteome</keyword>
<dbReference type="AlphaFoldDB" id="A0A290Z2C1"/>
<dbReference type="KEGG" id="apre:CNX65_07630"/>
<gene>
    <name evidence="3" type="ORF">CNX65_07630</name>
</gene>
<dbReference type="Pfam" id="PF01844">
    <property type="entry name" value="HNH"/>
    <property type="match status" value="1"/>
</dbReference>
<accession>A0A290Z2C1</accession>
<dbReference type="InterPro" id="IPR052892">
    <property type="entry name" value="NA-targeting_endonuclease"/>
</dbReference>
<evidence type="ECO:0000259" key="2">
    <source>
        <dbReference type="SMART" id="SM00507"/>
    </source>
</evidence>
<dbReference type="GO" id="GO:0008270">
    <property type="term" value="F:zinc ion binding"/>
    <property type="evidence" value="ECO:0007669"/>
    <property type="project" value="InterPro"/>
</dbReference>
<evidence type="ECO:0000256" key="1">
    <source>
        <dbReference type="SAM" id="MobiDB-lite"/>
    </source>
</evidence>
<evidence type="ECO:0000313" key="4">
    <source>
        <dbReference type="Proteomes" id="UP000218505"/>
    </source>
</evidence>
<dbReference type="InterPro" id="IPR002711">
    <property type="entry name" value="HNH"/>
</dbReference>
<dbReference type="GO" id="GO:0003676">
    <property type="term" value="F:nucleic acid binding"/>
    <property type="evidence" value="ECO:0007669"/>
    <property type="project" value="InterPro"/>
</dbReference>